<dbReference type="GO" id="GO:0003989">
    <property type="term" value="F:acetyl-CoA carboxylase activity"/>
    <property type="evidence" value="ECO:0007669"/>
    <property type="project" value="InterPro"/>
</dbReference>
<keyword evidence="6 19" id="KW-0963">Cytoplasm</keyword>
<evidence type="ECO:0000259" key="22">
    <source>
        <dbReference type="PROSITE" id="PS50980"/>
    </source>
</evidence>
<dbReference type="NCBIfam" id="NF004344">
    <property type="entry name" value="PRK05724.1"/>
    <property type="match status" value="1"/>
</dbReference>
<comment type="similarity">
    <text evidence="20">Belongs to the AccD/PCCB family.</text>
</comment>
<evidence type="ECO:0000256" key="19">
    <source>
        <dbReference type="HAMAP-Rule" id="MF_00823"/>
    </source>
</evidence>
<keyword evidence="16 19" id="KW-0275">Fatty acid biosynthesis</keyword>
<comment type="similarity">
    <text evidence="3">In the C-terminal section; belongs to the AccA family.</text>
</comment>
<proteinExistence type="inferred from homology"/>
<reference evidence="24" key="1">
    <citation type="journal article" date="2021" name="PeerJ">
        <title>Extensive microbial diversity within the chicken gut microbiome revealed by metagenomics and culture.</title>
        <authorList>
            <person name="Gilroy R."/>
            <person name="Ravi A."/>
            <person name="Getino M."/>
            <person name="Pursley I."/>
            <person name="Horton D.L."/>
            <person name="Alikhan N.F."/>
            <person name="Baker D."/>
            <person name="Gharbi K."/>
            <person name="Hall N."/>
            <person name="Watson M."/>
            <person name="Adriaenssens E.M."/>
            <person name="Foster-Nyarko E."/>
            <person name="Jarju S."/>
            <person name="Secka A."/>
            <person name="Antonio M."/>
            <person name="Oren A."/>
            <person name="Chaudhuri R.R."/>
            <person name="La Ragione R."/>
            <person name="Hildebrand F."/>
            <person name="Pallen M.J."/>
        </authorList>
    </citation>
    <scope>NUCLEOTIDE SEQUENCE</scope>
    <source>
        <strain evidence="24">CHK195-9823</strain>
    </source>
</reference>
<dbReference type="GO" id="GO:0016743">
    <property type="term" value="F:carboxyl- or carbamoyltransferase activity"/>
    <property type="evidence" value="ECO:0007669"/>
    <property type="project" value="UniProtKB-UniRule"/>
</dbReference>
<comment type="function">
    <text evidence="17 20">Component of the acetyl coenzyme A carboxylase (ACC) complex. Biotin carboxylase (BC) catalyzes the carboxylation of biotin on its carrier protein (BCCP) and then the CO(2) group is transferred by the transcarboxylase to acetyl-CoA to form malonyl-CoA.</text>
</comment>
<dbReference type="SUPFAM" id="SSF52096">
    <property type="entry name" value="ClpP/crotonase"/>
    <property type="match status" value="2"/>
</dbReference>
<evidence type="ECO:0000256" key="7">
    <source>
        <dbReference type="ARBA" id="ARBA00022516"/>
    </source>
</evidence>
<dbReference type="GO" id="GO:0009317">
    <property type="term" value="C:acetyl-CoA carboxylase complex"/>
    <property type="evidence" value="ECO:0007669"/>
    <property type="project" value="InterPro"/>
</dbReference>
<comment type="function">
    <text evidence="19">Component of the acetyl coenzyme A carboxylase (ACC) complex. First, biotin carboxylase catalyzes the carboxylation of biotin on its carrier protein (BCCP) and then the CO(2) group is transferred by the carboxyltransferase to acetyl-CoA to form malonyl-CoA.</text>
</comment>
<dbReference type="GO" id="GO:0006633">
    <property type="term" value="P:fatty acid biosynthetic process"/>
    <property type="evidence" value="ECO:0007669"/>
    <property type="project" value="UniProtKB-KW"/>
</dbReference>
<dbReference type="GO" id="GO:0008270">
    <property type="term" value="F:zinc ion binding"/>
    <property type="evidence" value="ECO:0007669"/>
    <property type="project" value="UniProtKB-UniRule"/>
</dbReference>
<feature type="binding site" evidence="20">
    <location>
        <position position="64"/>
    </location>
    <ligand>
        <name>Zn(2+)</name>
        <dbReference type="ChEBI" id="CHEBI:29105"/>
    </ligand>
</feature>
<comment type="subunit">
    <text evidence="5">Acetyl-CoA carboxylase is a heterotetramer composed of biotin carboxyl carrier protein (AccB), biotin carboxylase (AccC) and two subunits of ACCase subunit beta/alpha.</text>
</comment>
<comment type="catalytic activity">
    <reaction evidence="18 19">
        <text>N(6)-carboxybiotinyl-L-lysyl-[protein] + acetyl-CoA = N(6)-biotinyl-L-lysyl-[protein] + malonyl-CoA</text>
        <dbReference type="Rhea" id="RHEA:54728"/>
        <dbReference type="Rhea" id="RHEA-COMP:10505"/>
        <dbReference type="Rhea" id="RHEA-COMP:10506"/>
        <dbReference type="ChEBI" id="CHEBI:57288"/>
        <dbReference type="ChEBI" id="CHEBI:57384"/>
        <dbReference type="ChEBI" id="CHEBI:83144"/>
        <dbReference type="ChEBI" id="CHEBI:83145"/>
        <dbReference type="EC" id="2.1.3.15"/>
    </reaction>
</comment>
<evidence type="ECO:0000256" key="6">
    <source>
        <dbReference type="ARBA" id="ARBA00022490"/>
    </source>
</evidence>
<dbReference type="EMBL" id="DXIQ01000059">
    <property type="protein sequence ID" value="HIV39192.1"/>
    <property type="molecule type" value="Genomic_DNA"/>
</dbReference>
<dbReference type="InterPro" id="IPR000438">
    <property type="entry name" value="Acetyl_CoA_COase_Trfase_b_su"/>
</dbReference>
<dbReference type="InterPro" id="IPR041010">
    <property type="entry name" value="Znf-ACC"/>
</dbReference>
<dbReference type="InterPro" id="IPR011763">
    <property type="entry name" value="COA_CT_C"/>
</dbReference>
<comment type="subunit">
    <text evidence="19">Acetyl-CoA carboxylase is a heterohexamer composed of biotin carboxyl carrier protein (AccB), biotin carboxylase (AccC) and two subunits each of ACCase subunit alpha (AccA) and ACCase subunit beta (AccD).</text>
</comment>
<dbReference type="InterPro" id="IPR011762">
    <property type="entry name" value="COA_CT_N"/>
</dbReference>
<feature type="zinc finger region" description="C4-type" evidence="20">
    <location>
        <begin position="42"/>
        <end position="64"/>
    </location>
</feature>
<dbReference type="InterPro" id="IPR001095">
    <property type="entry name" value="Acetyl_CoA_COase_a_su"/>
</dbReference>
<comment type="pathway">
    <text evidence="2 19">Lipid metabolism; malonyl-CoA biosynthesis; malonyl-CoA from acetyl-CoA: step 1/1.</text>
</comment>
<comment type="similarity">
    <text evidence="19">Belongs to the AccA family.</text>
</comment>
<dbReference type="NCBIfam" id="TIGR00513">
    <property type="entry name" value="accA"/>
    <property type="match status" value="1"/>
</dbReference>
<evidence type="ECO:0000256" key="14">
    <source>
        <dbReference type="ARBA" id="ARBA00022840"/>
    </source>
</evidence>
<feature type="region of interest" description="Disordered" evidence="21">
    <location>
        <begin position="11"/>
        <end position="33"/>
    </location>
</feature>
<comment type="cofactor">
    <cofactor evidence="20">
        <name>Zn(2+)</name>
        <dbReference type="ChEBI" id="CHEBI:29105"/>
    </cofactor>
    <text evidence="20">Binds 1 zinc ion per subunit.</text>
</comment>
<keyword evidence="11 20" id="KW-0863">Zinc-finger</keyword>
<sequence>MSRLKDLFKKSANVQTQEAQGEEQSHEAEGTPSVPEGLWVKCPKCGELLYKEDVVNHYYICPKCGGYFRIKAKTRIKLVADKGSFTEWCTGLANSNPLDYPGYEEKIAQVQAKTHLEEAVRIGEAKIDGQRVVLGVCDARFLMGSMGHVVGEKIARSFERATEEKLPVILFCCSGGARMQEGIISLMQMAKTSAAIKRHSEAGLLYIPVLTDPTTGGVTASFAMLGDIILAEPGALIGFAGPRVIAQTIGQKLPEGFQRSEFLVEHGIIDGIVRRENLKQTLSGLVKLHQRNKGYCQFLRINLPEENKEEKHSRKRRKEKEMTAWEKVEAARDSKRLTSLDYIETIFDSFMELHGDRAFRDDGAIVGGLAVLDGQPVTVIGVQKGRNTKDNITRNFGMPSPEGYRKALRLMKQAEKFNRPVICFIDTPGAFCGIEAEERGQGEAIARNLLEMSDLKVPILSIVIGEGGSGGALALGVANEVWMMENATYSILSPEGFASILWKDSKKAKEAAEVMKITAKDLLELGVVEQVIPEDIPACKDNLEELSKDMKNRMHEFLEKAEGMSGEELAARRYDRFRKM</sequence>
<dbReference type="NCBIfam" id="NF041504">
    <property type="entry name" value="AccA_sub"/>
    <property type="match status" value="1"/>
</dbReference>
<keyword evidence="9 20" id="KW-0479">Metal-binding</keyword>
<keyword evidence="14 19" id="KW-0067">ATP-binding</keyword>
<evidence type="ECO:0000256" key="2">
    <source>
        <dbReference type="ARBA" id="ARBA00004956"/>
    </source>
</evidence>
<dbReference type="InterPro" id="IPR029045">
    <property type="entry name" value="ClpP/crotonase-like_dom_sf"/>
</dbReference>
<feature type="domain" description="CoA carboxyltransferase C-terminal" evidence="23">
    <location>
        <begin position="314"/>
        <end position="560"/>
    </location>
</feature>
<protein>
    <recommendedName>
        <fullName evidence="19 20">Multifunctional fusion protein</fullName>
    </recommendedName>
    <domain>
        <recommendedName>
            <fullName evidence="19">Acetyl-coenzyme A carboxylase carboxyl transferase subunit alpha</fullName>
            <shortName evidence="19">ACCase subunit alpha</shortName>
            <shortName evidence="19">Acetyl-CoA carboxylase carboxyltransferase subunit alpha</shortName>
            <ecNumber evidence="19">2.1.3.15</ecNumber>
        </recommendedName>
    </domain>
    <domain>
        <recommendedName>
            <fullName evidence="20">Acetyl-coenzyme A carboxylase carboxyl transferase subunit beta</fullName>
            <shortName evidence="20">ACCase subunit beta</shortName>
            <shortName evidence="20">Acetyl-CoA carboxylase carboxyltransferase subunit beta</shortName>
        </recommendedName>
    </domain>
</protein>
<name>A0A9D1PF53_9FIRM</name>
<feature type="binding site" evidence="20">
    <location>
        <position position="42"/>
    </location>
    <ligand>
        <name>Zn(2+)</name>
        <dbReference type="ChEBI" id="CHEBI:29105"/>
    </ligand>
</feature>
<evidence type="ECO:0000313" key="25">
    <source>
        <dbReference type="Proteomes" id="UP000886814"/>
    </source>
</evidence>
<evidence type="ECO:0000256" key="5">
    <source>
        <dbReference type="ARBA" id="ARBA00011664"/>
    </source>
</evidence>
<evidence type="ECO:0000256" key="3">
    <source>
        <dbReference type="ARBA" id="ARBA00006276"/>
    </source>
</evidence>
<evidence type="ECO:0000256" key="13">
    <source>
        <dbReference type="ARBA" id="ARBA00022833"/>
    </source>
</evidence>
<evidence type="ECO:0000256" key="8">
    <source>
        <dbReference type="ARBA" id="ARBA00022679"/>
    </source>
</evidence>
<dbReference type="PANTHER" id="PTHR42853">
    <property type="entry name" value="ACETYL-COENZYME A CARBOXYLASE CARBOXYL TRANSFERASE SUBUNIT ALPHA"/>
    <property type="match status" value="1"/>
</dbReference>
<organism evidence="24 25">
    <name type="scientific">Candidatus Blautia stercorigallinarum</name>
    <dbReference type="NCBI Taxonomy" id="2838501"/>
    <lineage>
        <taxon>Bacteria</taxon>
        <taxon>Bacillati</taxon>
        <taxon>Bacillota</taxon>
        <taxon>Clostridia</taxon>
        <taxon>Lachnospirales</taxon>
        <taxon>Lachnospiraceae</taxon>
        <taxon>Blautia</taxon>
    </lineage>
</organism>
<feature type="binding site" evidence="20">
    <location>
        <position position="45"/>
    </location>
    <ligand>
        <name>Zn(2+)</name>
        <dbReference type="ChEBI" id="CHEBI:29105"/>
    </ligand>
</feature>
<feature type="domain" description="CoA carboxyltransferase N-terminal" evidence="22">
    <location>
        <begin position="38"/>
        <end position="304"/>
    </location>
</feature>
<reference evidence="24" key="2">
    <citation type="submission" date="2021-04" db="EMBL/GenBank/DDBJ databases">
        <authorList>
            <person name="Gilroy R."/>
        </authorList>
    </citation>
    <scope>NUCLEOTIDE SEQUENCE</scope>
    <source>
        <strain evidence="24">CHK195-9823</strain>
    </source>
</reference>
<evidence type="ECO:0000256" key="21">
    <source>
        <dbReference type="SAM" id="MobiDB-lite"/>
    </source>
</evidence>
<evidence type="ECO:0000256" key="9">
    <source>
        <dbReference type="ARBA" id="ARBA00022723"/>
    </source>
</evidence>
<evidence type="ECO:0000256" key="20">
    <source>
        <dbReference type="HAMAP-Rule" id="MF_01395"/>
    </source>
</evidence>
<keyword evidence="24" id="KW-0436">Ligase</keyword>
<dbReference type="HAMAP" id="MF_01395">
    <property type="entry name" value="AcetylCoA_CT_beta"/>
    <property type="match status" value="1"/>
</dbReference>
<accession>A0A9D1PF53</accession>
<gene>
    <name evidence="19" type="primary">accA</name>
    <name evidence="20" type="synonym">accD</name>
    <name evidence="24" type="ORF">H9747_09405</name>
</gene>
<evidence type="ECO:0000256" key="18">
    <source>
        <dbReference type="ARBA" id="ARBA00049152"/>
    </source>
</evidence>
<evidence type="ECO:0000256" key="10">
    <source>
        <dbReference type="ARBA" id="ARBA00022741"/>
    </source>
</evidence>
<dbReference type="HAMAP" id="MF_00823">
    <property type="entry name" value="AcetylCoA_CT_alpha"/>
    <property type="match status" value="1"/>
</dbReference>
<evidence type="ECO:0000256" key="11">
    <source>
        <dbReference type="ARBA" id="ARBA00022771"/>
    </source>
</evidence>
<keyword evidence="7 19" id="KW-0444">Lipid biosynthesis</keyword>
<keyword evidence="13 20" id="KW-0862">Zinc</keyword>
<dbReference type="PRINTS" id="PR01069">
    <property type="entry name" value="ACCCTRFRASEA"/>
</dbReference>
<dbReference type="Proteomes" id="UP000886814">
    <property type="component" value="Unassembled WGS sequence"/>
</dbReference>
<dbReference type="NCBIfam" id="TIGR00515">
    <property type="entry name" value="accD"/>
    <property type="match status" value="1"/>
</dbReference>
<dbReference type="AlphaFoldDB" id="A0A9D1PF53"/>
<comment type="subcellular location">
    <subcellularLocation>
        <location evidence="1 19">Cytoplasm</location>
    </subcellularLocation>
</comment>
<dbReference type="Gene3D" id="3.90.226.10">
    <property type="entry name" value="2-enoyl-CoA Hydratase, Chain A, domain 1"/>
    <property type="match status" value="2"/>
</dbReference>
<dbReference type="Pfam" id="PF03255">
    <property type="entry name" value="ACCA"/>
    <property type="match status" value="1"/>
</dbReference>
<dbReference type="Pfam" id="PF17848">
    <property type="entry name" value="Zn_ribbon_ACC"/>
    <property type="match status" value="1"/>
</dbReference>
<evidence type="ECO:0000256" key="16">
    <source>
        <dbReference type="ARBA" id="ARBA00023160"/>
    </source>
</evidence>
<evidence type="ECO:0000256" key="12">
    <source>
        <dbReference type="ARBA" id="ARBA00022832"/>
    </source>
</evidence>
<dbReference type="PROSITE" id="PS50989">
    <property type="entry name" value="COA_CT_CTER"/>
    <property type="match status" value="1"/>
</dbReference>
<keyword evidence="15 19" id="KW-0443">Lipid metabolism</keyword>
<evidence type="ECO:0000256" key="15">
    <source>
        <dbReference type="ARBA" id="ARBA00023098"/>
    </source>
</evidence>
<evidence type="ECO:0000259" key="23">
    <source>
        <dbReference type="PROSITE" id="PS50989"/>
    </source>
</evidence>
<dbReference type="GO" id="GO:2001295">
    <property type="term" value="P:malonyl-CoA biosynthetic process"/>
    <property type="evidence" value="ECO:0007669"/>
    <property type="project" value="UniProtKB-UniRule"/>
</dbReference>
<comment type="caution">
    <text evidence="24">The sequence shown here is derived from an EMBL/GenBank/DDBJ whole genome shotgun (WGS) entry which is preliminary data.</text>
</comment>
<evidence type="ECO:0000256" key="17">
    <source>
        <dbReference type="ARBA" id="ARBA00025280"/>
    </source>
</evidence>
<feature type="binding site" evidence="20">
    <location>
        <position position="61"/>
    </location>
    <ligand>
        <name>Zn(2+)</name>
        <dbReference type="ChEBI" id="CHEBI:29105"/>
    </ligand>
</feature>
<keyword evidence="12 19" id="KW-0276">Fatty acid metabolism</keyword>
<dbReference type="EC" id="2.1.3.15" evidence="19"/>
<evidence type="ECO:0000256" key="4">
    <source>
        <dbReference type="ARBA" id="ARBA00010284"/>
    </source>
</evidence>
<dbReference type="GO" id="GO:0005524">
    <property type="term" value="F:ATP binding"/>
    <property type="evidence" value="ECO:0007669"/>
    <property type="project" value="UniProtKB-KW"/>
</dbReference>
<dbReference type="PANTHER" id="PTHR42853:SF3">
    <property type="entry name" value="ACETYL-COENZYME A CARBOXYLASE CARBOXYL TRANSFERASE SUBUNIT ALPHA, CHLOROPLASTIC"/>
    <property type="match status" value="1"/>
</dbReference>
<evidence type="ECO:0000256" key="1">
    <source>
        <dbReference type="ARBA" id="ARBA00004496"/>
    </source>
</evidence>
<keyword evidence="8 19" id="KW-0808">Transferase</keyword>
<keyword evidence="10 19" id="KW-0547">Nucleotide-binding</keyword>
<comment type="similarity">
    <text evidence="4">In the N-terminal section; belongs to the AccD/PCCB family.</text>
</comment>
<dbReference type="PROSITE" id="PS50980">
    <property type="entry name" value="COA_CT_NTER"/>
    <property type="match status" value="1"/>
</dbReference>
<evidence type="ECO:0000313" key="24">
    <source>
        <dbReference type="EMBL" id="HIV39192.1"/>
    </source>
</evidence>